<accession>A0A6G8FKW0</accession>
<keyword evidence="2" id="KW-1185">Reference proteome</keyword>
<dbReference type="Proteomes" id="UP000501387">
    <property type="component" value="Chromosome"/>
</dbReference>
<evidence type="ECO:0000313" key="2">
    <source>
        <dbReference type="Proteomes" id="UP000501387"/>
    </source>
</evidence>
<proteinExistence type="predicted"/>
<evidence type="ECO:0000313" key="1">
    <source>
        <dbReference type="EMBL" id="QIM16923.1"/>
    </source>
</evidence>
<reference evidence="1 2" key="1">
    <citation type="submission" date="2020-03" db="EMBL/GenBank/DDBJ databases">
        <title>Leucobacter sp. nov., isolated from beetles.</title>
        <authorList>
            <person name="Hyun D.-W."/>
            <person name="Bae J.-W."/>
        </authorList>
    </citation>
    <scope>NUCLEOTIDE SEQUENCE [LARGE SCALE GENOMIC DNA]</scope>
    <source>
        <strain evidence="1 2">HDW9B</strain>
    </source>
</reference>
<dbReference type="KEGG" id="lins:G7067_11770"/>
<gene>
    <name evidence="1" type="ORF">G7067_11770</name>
</gene>
<name>A0A6G8FKW0_9MICO</name>
<sequence>MSDFKIEFEVENPSEPPMIDVHYEWSQYALWMSGKYGFGTFDGHEIGLSAELVQDLLAWGDSADAIFNADDPANSPYPDNFLEDGYELARRVRAELPAEWVVTVWSPALKADVVLPKEN</sequence>
<dbReference type="RefSeq" id="WP_166324591.1">
    <property type="nucleotide sequence ID" value="NZ_CP049934.1"/>
</dbReference>
<dbReference type="EMBL" id="CP049934">
    <property type="protein sequence ID" value="QIM16923.1"/>
    <property type="molecule type" value="Genomic_DNA"/>
</dbReference>
<organism evidence="1 2">
    <name type="scientific">Leucobacter insecticola</name>
    <dbReference type="NCBI Taxonomy" id="2714934"/>
    <lineage>
        <taxon>Bacteria</taxon>
        <taxon>Bacillati</taxon>
        <taxon>Actinomycetota</taxon>
        <taxon>Actinomycetes</taxon>
        <taxon>Micrococcales</taxon>
        <taxon>Microbacteriaceae</taxon>
        <taxon>Leucobacter</taxon>
    </lineage>
</organism>
<dbReference type="AlphaFoldDB" id="A0A6G8FKW0"/>
<protein>
    <submittedName>
        <fullName evidence="1">Uncharacterized protein</fullName>
    </submittedName>
</protein>